<organism evidence="1 2">
    <name type="scientific">Mycolicibacterium nivoides</name>
    <dbReference type="NCBI Taxonomy" id="2487344"/>
    <lineage>
        <taxon>Bacteria</taxon>
        <taxon>Bacillati</taxon>
        <taxon>Actinomycetota</taxon>
        <taxon>Actinomycetes</taxon>
        <taxon>Mycobacteriales</taxon>
        <taxon>Mycobacteriaceae</taxon>
        <taxon>Mycolicibacterium</taxon>
    </lineage>
</organism>
<dbReference type="EMBL" id="JBKBDD010000028">
    <property type="protein sequence ID" value="MFN6548570.1"/>
    <property type="molecule type" value="Genomic_DNA"/>
</dbReference>
<proteinExistence type="predicted"/>
<keyword evidence="2" id="KW-1185">Reference proteome</keyword>
<name>A0ABW9LL36_9MYCO</name>
<dbReference type="Proteomes" id="UP001635816">
    <property type="component" value="Unassembled WGS sequence"/>
</dbReference>
<reference evidence="1 2" key="1">
    <citation type="submission" date="2024-12" db="EMBL/GenBank/DDBJ databases">
        <title>The coexistence of Mycolicibacterium septicum and Mycolicibacterium nivoides in clinical samples.</title>
        <authorList>
            <person name="Wang C."/>
            <person name="Feng Y."/>
            <person name="Zong Z."/>
        </authorList>
    </citation>
    <scope>NUCLEOTIDE SEQUENCE [LARGE SCALE GENOMIC DNA]</scope>
    <source>
        <strain evidence="1 2">120309</strain>
    </source>
</reference>
<comment type="caution">
    <text evidence="1">The sequence shown here is derived from an EMBL/GenBank/DDBJ whole genome shotgun (WGS) entry which is preliminary data.</text>
</comment>
<gene>
    <name evidence="1" type="ORF">ACK4CT_36080</name>
</gene>
<sequence length="125" mass="14128">MSTAEVFTRPTRFEVTAWPGPINGANRSHYVLYVEWRGGDQWCVTDGAYCYRKDGHKAYEPNPSSRTDRFKNAYRFPLDDALALAQKIAPKIRIGTGPNRKGLNAAEMWEWEQARAGLPTTGHTP</sequence>
<evidence type="ECO:0000313" key="2">
    <source>
        <dbReference type="Proteomes" id="UP001635816"/>
    </source>
</evidence>
<protein>
    <submittedName>
        <fullName evidence="1">Uncharacterized protein</fullName>
    </submittedName>
</protein>
<evidence type="ECO:0000313" key="1">
    <source>
        <dbReference type="EMBL" id="MFN6548570.1"/>
    </source>
</evidence>
<accession>A0ABW9LL36</accession>
<dbReference type="RefSeq" id="WP_409545962.1">
    <property type="nucleotide sequence ID" value="NZ_JBKBDD010000028.1"/>
</dbReference>